<dbReference type="KEGG" id="abp:AGABI1DRAFT110197"/>
<reference evidence="6" key="1">
    <citation type="journal article" date="2012" name="Proc. Natl. Acad. Sci. U.S.A.">
        <title>Genome sequence of the button mushroom Agaricus bisporus reveals mechanisms governing adaptation to a humic-rich ecological niche.</title>
        <authorList>
            <person name="Morin E."/>
            <person name="Kohler A."/>
            <person name="Baker A.R."/>
            <person name="Foulongne-Oriol M."/>
            <person name="Lombard V."/>
            <person name="Nagy L.G."/>
            <person name="Ohm R.A."/>
            <person name="Patyshakuliyeva A."/>
            <person name="Brun A."/>
            <person name="Aerts A.L."/>
            <person name="Bailey A.M."/>
            <person name="Billette C."/>
            <person name="Coutinho P.M."/>
            <person name="Deakin G."/>
            <person name="Doddapaneni H."/>
            <person name="Floudas D."/>
            <person name="Grimwood J."/>
            <person name="Hilden K."/>
            <person name="Kuees U."/>
            <person name="LaButti K.M."/>
            <person name="Lapidus A."/>
            <person name="Lindquist E.A."/>
            <person name="Lucas S.M."/>
            <person name="Murat C."/>
            <person name="Riley R.W."/>
            <person name="Salamov A.A."/>
            <person name="Schmutz J."/>
            <person name="Subramanian V."/>
            <person name="Woesten H.A.B."/>
            <person name="Xu J."/>
            <person name="Eastwood D.C."/>
            <person name="Foster G.D."/>
            <person name="Sonnenberg A.S."/>
            <person name="Cullen D."/>
            <person name="de Vries R.P."/>
            <person name="Lundell T."/>
            <person name="Hibbett D.S."/>
            <person name="Henrissat B."/>
            <person name="Burton K.S."/>
            <person name="Kerrigan R.W."/>
            <person name="Challen M.P."/>
            <person name="Grigoriev I.V."/>
            <person name="Martin F."/>
        </authorList>
    </citation>
    <scope>NUCLEOTIDE SEQUENCE [LARGE SCALE GENOMIC DNA]</scope>
    <source>
        <strain evidence="6">JB137-S8 / ATCC MYA-4627 / FGSC 10392</strain>
    </source>
</reference>
<dbReference type="PANTHER" id="PTHR38045:SF1">
    <property type="entry name" value="HEPARINASE II_III-LIKE PROTEIN"/>
    <property type="match status" value="1"/>
</dbReference>
<dbReference type="InterPro" id="IPR012480">
    <property type="entry name" value="Hepar_II_III_C"/>
</dbReference>
<dbReference type="Gene3D" id="2.70.98.70">
    <property type="match status" value="1"/>
</dbReference>
<dbReference type="InterPro" id="IPR008929">
    <property type="entry name" value="Chondroitin_lyas"/>
</dbReference>
<dbReference type="InParanoid" id="K5W9K5"/>
<dbReference type="GO" id="GO:0016829">
    <property type="term" value="F:lyase activity"/>
    <property type="evidence" value="ECO:0007669"/>
    <property type="project" value="InterPro"/>
</dbReference>
<feature type="region of interest" description="Disordered" evidence="2">
    <location>
        <begin position="1"/>
        <end position="23"/>
    </location>
</feature>
<feature type="domain" description="Heparinase II/III-like C-terminal" evidence="4">
    <location>
        <begin position="536"/>
        <end position="709"/>
    </location>
</feature>
<dbReference type="RefSeq" id="XP_007325456.1">
    <property type="nucleotide sequence ID" value="XM_007325394.1"/>
</dbReference>
<dbReference type="HOGENOM" id="CLU_008982_1_0_1"/>
<evidence type="ECO:0000256" key="2">
    <source>
        <dbReference type="SAM" id="MobiDB-lite"/>
    </source>
</evidence>
<dbReference type="Proteomes" id="UP000008493">
    <property type="component" value="Unassembled WGS sequence"/>
</dbReference>
<name>K5W9K5_AGABU</name>
<keyword evidence="3" id="KW-1133">Transmembrane helix</keyword>
<evidence type="ECO:0000256" key="3">
    <source>
        <dbReference type="SAM" id="Phobius"/>
    </source>
</evidence>
<dbReference type="Gene3D" id="1.50.10.100">
    <property type="entry name" value="Chondroitin AC/alginate lyase"/>
    <property type="match status" value="1"/>
</dbReference>
<accession>K5W9K5</accession>
<keyword evidence="3" id="KW-0472">Membrane</keyword>
<evidence type="ECO:0000256" key="1">
    <source>
        <dbReference type="ARBA" id="ARBA00004196"/>
    </source>
</evidence>
<dbReference type="PANTHER" id="PTHR38045">
    <property type="entry name" value="CHROMOSOME 1, WHOLE GENOME SHOTGUN SEQUENCE"/>
    <property type="match status" value="1"/>
</dbReference>
<evidence type="ECO:0000313" key="5">
    <source>
        <dbReference type="EMBL" id="EKM83544.1"/>
    </source>
</evidence>
<feature type="transmembrane region" description="Helical" evidence="3">
    <location>
        <begin position="51"/>
        <end position="70"/>
    </location>
</feature>
<protein>
    <recommendedName>
        <fullName evidence="4">Heparinase II/III-like C-terminal domain-containing protein</fullName>
    </recommendedName>
</protein>
<dbReference type="OrthoDB" id="3476529at2759"/>
<dbReference type="EMBL" id="JH971385">
    <property type="protein sequence ID" value="EKM83544.1"/>
    <property type="molecule type" value="Genomic_DNA"/>
</dbReference>
<comment type="subcellular location">
    <subcellularLocation>
        <location evidence="1">Cell envelope</location>
    </subcellularLocation>
</comment>
<dbReference type="GeneID" id="18822880"/>
<dbReference type="eggNOG" id="ENOG502QUTC">
    <property type="taxonomic scope" value="Eukaryota"/>
</dbReference>
<sequence length="789" mass="87071">MEANYKSVNDSRQGLTPNHPYGAGDPYYAESTGYITPQAAKKRGISNWIKIGVPVLILIIVAAVLGGVLGSRASKNDSASSNGASGADSNSPDGSGNSNVDLADSRFATATDSQWLEPLYPSTTNTAVLTTPTFRPTSNDVLSWPQDPFTFSNPSPTSLRTDRPRLIAPAYKWQALPALISNDPYLRGWNDTIFANATRYYNEPPVQYFMDGPSGILDNARDVKRRIKTFGYAYRMTNDTRWVDRTWTELQNAANNGSDPWGSPPDMNDLWNKNHFLDTAELSAAFGIAYDFFYDIWTDEQKSMIRFTLLKYGLQPGLLVYTDPSAATYGWWTNNITGNWNCVSNGGLILGSLAILGDDDTGTAEAILSHAIDNAKQNCAFGVTSDGTWKETPNYWYFGCTGHAEMSSALLTATGSDYGLSDVNPDFGKTGLFHMYSNGPGSLFSWGDHGPNKYSSTANCMFHYANQYQQPSYALFQRDQHDAPEPWSMFWYDAKTGGAFWNGAPLDHFFDDVNDQWASMRTSWTDNDAFLINIKAGRNDDHQTHNDLDCGDFVMDALGTRWFGDLGSADYRSPDYFSSGDQDAVRWQYYRKMTEGQNTILINRKNQLVSASPTVRHDSTNEAQGSSTVYTVPQDSTAFFVADMSSAYDDAQTVMRGIRFLNGRRQALLQDEINASGTVDWRVHTNATVETSGTSATLKLDGQQLKITMLDPPEGATFATGAAERFASDVTPPVPDQPNPGVTVLSVSLPAGQYTLQMLINPSWPGMKDSDFVTPKTVPLAQWDLRSHD</sequence>
<keyword evidence="3" id="KW-0812">Transmembrane</keyword>
<feature type="compositionally biased region" description="Low complexity" evidence="2">
    <location>
        <begin position="76"/>
        <end position="99"/>
    </location>
</feature>
<keyword evidence="6" id="KW-1185">Reference proteome</keyword>
<evidence type="ECO:0000313" key="6">
    <source>
        <dbReference type="Proteomes" id="UP000008493"/>
    </source>
</evidence>
<dbReference type="Pfam" id="PF07940">
    <property type="entry name" value="Hepar_II_III_C"/>
    <property type="match status" value="1"/>
</dbReference>
<feature type="compositionally biased region" description="Polar residues" evidence="2">
    <location>
        <begin position="1"/>
        <end position="16"/>
    </location>
</feature>
<dbReference type="AlphaFoldDB" id="K5W9K5"/>
<dbReference type="STRING" id="597362.K5W9K5"/>
<dbReference type="OMA" id="YWGYGTS"/>
<proteinExistence type="predicted"/>
<evidence type="ECO:0000259" key="4">
    <source>
        <dbReference type="Pfam" id="PF07940"/>
    </source>
</evidence>
<gene>
    <name evidence="5" type="ORF">AGABI1DRAFT_110197</name>
</gene>
<organism evidence="5 6">
    <name type="scientific">Agaricus bisporus var. burnettii (strain JB137-S8 / ATCC MYA-4627 / FGSC 10392)</name>
    <name type="common">White button mushroom</name>
    <dbReference type="NCBI Taxonomy" id="597362"/>
    <lineage>
        <taxon>Eukaryota</taxon>
        <taxon>Fungi</taxon>
        <taxon>Dikarya</taxon>
        <taxon>Basidiomycota</taxon>
        <taxon>Agaricomycotina</taxon>
        <taxon>Agaricomycetes</taxon>
        <taxon>Agaricomycetidae</taxon>
        <taxon>Agaricales</taxon>
        <taxon>Agaricineae</taxon>
        <taxon>Agaricaceae</taxon>
        <taxon>Agaricus</taxon>
    </lineage>
</organism>
<feature type="region of interest" description="Disordered" evidence="2">
    <location>
        <begin position="73"/>
        <end position="102"/>
    </location>
</feature>
<dbReference type="SUPFAM" id="SSF48230">
    <property type="entry name" value="Chondroitin AC/alginate lyase"/>
    <property type="match status" value="1"/>
</dbReference>